<dbReference type="Pfam" id="PF09990">
    <property type="entry name" value="DUF2231"/>
    <property type="match status" value="1"/>
</dbReference>
<dbReference type="InterPro" id="IPR019251">
    <property type="entry name" value="DUF2231_TM"/>
</dbReference>
<protein>
    <submittedName>
        <fullName evidence="3">Hypothetical membrane protein</fullName>
    </submittedName>
</protein>
<feature type="transmembrane region" description="Helical" evidence="1">
    <location>
        <begin position="148"/>
        <end position="167"/>
    </location>
</feature>
<geneLocation type="plasmid" evidence="3 4">
    <name>pSmeSM11d</name>
</geneLocation>
<evidence type="ECO:0000313" key="3">
    <source>
        <dbReference type="EMBL" id="AEH83497.1"/>
    </source>
</evidence>
<organism evidence="3 4">
    <name type="scientific">Sinorhizobium meliloti (strain SM11)</name>
    <dbReference type="NCBI Taxonomy" id="707241"/>
    <lineage>
        <taxon>Bacteria</taxon>
        <taxon>Pseudomonadati</taxon>
        <taxon>Pseudomonadota</taxon>
        <taxon>Alphaproteobacteria</taxon>
        <taxon>Hyphomicrobiales</taxon>
        <taxon>Rhizobiaceae</taxon>
        <taxon>Sinorhizobium/Ensifer group</taxon>
        <taxon>Sinorhizobium</taxon>
    </lineage>
</organism>
<keyword evidence="1" id="KW-0472">Membrane</keyword>
<evidence type="ECO:0000256" key="1">
    <source>
        <dbReference type="SAM" id="Phobius"/>
    </source>
</evidence>
<name>F7XG21_SINMM</name>
<gene>
    <name evidence="3" type="ordered locus">SM11_pD0665</name>
</gene>
<feature type="transmembrane region" description="Helical" evidence="1">
    <location>
        <begin position="118"/>
        <end position="136"/>
    </location>
</feature>
<dbReference type="AlphaFoldDB" id="F7XG21"/>
<feature type="domain" description="DUF2231" evidence="2">
    <location>
        <begin position="46"/>
        <end position="181"/>
    </location>
</feature>
<feature type="transmembrane region" description="Helical" evidence="1">
    <location>
        <begin position="53"/>
        <end position="73"/>
    </location>
</feature>
<keyword evidence="1" id="KW-1133">Transmembrane helix</keyword>
<dbReference type="HOGENOM" id="CLU_107155_2_0_5"/>
<feature type="transmembrane region" description="Helical" evidence="1">
    <location>
        <begin position="85"/>
        <end position="106"/>
    </location>
</feature>
<reference evidence="3 4" key="1">
    <citation type="journal article" date="2011" name="J. Biotechnol.">
        <title>The complete genome sequence of the dominant Sinorhizobium meliloti field isolate SM11 extends the S. meliloti pan-genome.</title>
        <authorList>
            <person name="Schneiker-Bekel S."/>
            <person name="Wibberg D."/>
            <person name="Bekel T."/>
            <person name="Blom J."/>
            <person name="Linke B."/>
            <person name="Neuweger H."/>
            <person name="Stiens M."/>
            <person name="Vorholter F.J."/>
            <person name="Weidner S."/>
            <person name="Goesmann A."/>
            <person name="Puhler A."/>
            <person name="Schluter A."/>
        </authorList>
    </citation>
    <scope>NUCLEOTIDE SEQUENCE [LARGE SCALE GENOMIC DNA]</scope>
    <source>
        <strain evidence="3 4">SM11</strain>
        <plasmid evidence="4">pSmeSM11d</plasmid>
    </source>
</reference>
<dbReference type="EMBL" id="CP001832">
    <property type="protein sequence ID" value="AEH83497.1"/>
    <property type="molecule type" value="Genomic_DNA"/>
</dbReference>
<evidence type="ECO:0000313" key="4">
    <source>
        <dbReference type="Proteomes" id="UP000009045"/>
    </source>
</evidence>
<keyword evidence="3" id="KW-0614">Plasmid</keyword>
<sequence>MRRFASPRNNRRFLRISGRPGLAVLEDYAMADRDLLGLAASAKIGGHPIHPMLVPFPIALLVATFICDIVYLANGNSFWADVSMWSLGAAIVMAALAALAGLTDFLGNARIRAINDAWKHMIGNIVVVLFAIAGFWLRYENGSVEAVWPWGFLLSLVTVLLLLYTGWKGGELVYHHRVGMDPEAEDGATTPSMTRHRTKHI</sequence>
<dbReference type="PATRIC" id="fig|707241.3.peg.6353"/>
<dbReference type="Proteomes" id="UP000009045">
    <property type="component" value="Plasmid pSmeSM11d"/>
</dbReference>
<keyword evidence="1" id="KW-0812">Transmembrane</keyword>
<proteinExistence type="predicted"/>
<evidence type="ECO:0000259" key="2">
    <source>
        <dbReference type="Pfam" id="PF09990"/>
    </source>
</evidence>
<dbReference type="KEGG" id="smx:SM11_pD0665"/>
<accession>F7XG21</accession>